<reference evidence="1 2" key="1">
    <citation type="journal article" date="2018" name="Front. Plant Sci.">
        <title>Red Clover (Trifolium pratense) and Zigzag Clover (T. medium) - A Picture of Genomic Similarities and Differences.</title>
        <authorList>
            <person name="Dluhosova J."/>
            <person name="Istvanek J."/>
            <person name="Nedelnik J."/>
            <person name="Repkova J."/>
        </authorList>
    </citation>
    <scope>NUCLEOTIDE SEQUENCE [LARGE SCALE GENOMIC DNA]</scope>
    <source>
        <strain evidence="2">cv. 10/8</strain>
        <tissue evidence="1">Leaf</tissue>
    </source>
</reference>
<keyword evidence="2" id="KW-1185">Reference proteome</keyword>
<organism evidence="1 2">
    <name type="scientific">Trifolium medium</name>
    <dbReference type="NCBI Taxonomy" id="97028"/>
    <lineage>
        <taxon>Eukaryota</taxon>
        <taxon>Viridiplantae</taxon>
        <taxon>Streptophyta</taxon>
        <taxon>Embryophyta</taxon>
        <taxon>Tracheophyta</taxon>
        <taxon>Spermatophyta</taxon>
        <taxon>Magnoliopsida</taxon>
        <taxon>eudicotyledons</taxon>
        <taxon>Gunneridae</taxon>
        <taxon>Pentapetalae</taxon>
        <taxon>rosids</taxon>
        <taxon>fabids</taxon>
        <taxon>Fabales</taxon>
        <taxon>Fabaceae</taxon>
        <taxon>Papilionoideae</taxon>
        <taxon>50 kb inversion clade</taxon>
        <taxon>NPAAA clade</taxon>
        <taxon>Hologalegina</taxon>
        <taxon>IRL clade</taxon>
        <taxon>Trifolieae</taxon>
        <taxon>Trifolium</taxon>
    </lineage>
</organism>
<evidence type="ECO:0000313" key="2">
    <source>
        <dbReference type="Proteomes" id="UP000265520"/>
    </source>
</evidence>
<dbReference type="AlphaFoldDB" id="A0A392RIB4"/>
<accession>A0A392RIB4</accession>
<feature type="non-terminal residue" evidence="1">
    <location>
        <position position="66"/>
    </location>
</feature>
<name>A0A392RIB4_9FABA</name>
<sequence length="66" mass="7196">MMSISMLDVAAIVGLNPYGETFHPTRQSANPLKVNMDKAYTSFMTNNIGQSLLPLARSIIDGQPID</sequence>
<evidence type="ECO:0000313" key="1">
    <source>
        <dbReference type="EMBL" id="MCI35556.1"/>
    </source>
</evidence>
<dbReference type="Proteomes" id="UP000265520">
    <property type="component" value="Unassembled WGS sequence"/>
</dbReference>
<proteinExistence type="predicted"/>
<dbReference type="EMBL" id="LXQA010224610">
    <property type="protein sequence ID" value="MCI35556.1"/>
    <property type="molecule type" value="Genomic_DNA"/>
</dbReference>
<comment type="caution">
    <text evidence="1">The sequence shown here is derived from an EMBL/GenBank/DDBJ whole genome shotgun (WGS) entry which is preliminary data.</text>
</comment>
<protein>
    <submittedName>
        <fullName evidence="1">Uncharacterized protein</fullName>
    </submittedName>
</protein>